<evidence type="ECO:0000256" key="1">
    <source>
        <dbReference type="ARBA" id="ARBA00004236"/>
    </source>
</evidence>
<proteinExistence type="inferred from homology"/>
<dbReference type="SMART" id="SM00304">
    <property type="entry name" value="HAMP"/>
    <property type="match status" value="1"/>
</dbReference>
<protein>
    <submittedName>
        <fullName evidence="11">Methyl-accepting chemotaxis protein</fullName>
    </submittedName>
</protein>
<feature type="compositionally biased region" description="Low complexity" evidence="7">
    <location>
        <begin position="527"/>
        <end position="536"/>
    </location>
</feature>
<evidence type="ECO:0000313" key="12">
    <source>
        <dbReference type="Proteomes" id="UP000571017"/>
    </source>
</evidence>
<dbReference type="Gene3D" id="1.10.287.950">
    <property type="entry name" value="Methyl-accepting chemotaxis protein"/>
    <property type="match status" value="1"/>
</dbReference>
<gene>
    <name evidence="11" type="ORF">H0266_11350</name>
</gene>
<dbReference type="Pfam" id="PF00672">
    <property type="entry name" value="HAMP"/>
    <property type="match status" value="1"/>
</dbReference>
<feature type="region of interest" description="Disordered" evidence="7">
    <location>
        <begin position="527"/>
        <end position="548"/>
    </location>
</feature>
<keyword evidence="4 6" id="KW-0807">Transducer</keyword>
<dbReference type="InterPro" id="IPR003660">
    <property type="entry name" value="HAMP_dom"/>
</dbReference>
<reference evidence="11 12" key="1">
    <citation type="journal article" date="2004" name="Extremophiles">
        <title>Halobacillus locisalis sp. nov., a halophilic bacterium isolated from a marine solar saltern of the Yellow Sea in Korea.</title>
        <authorList>
            <person name="Yoon J.H."/>
            <person name="Kang K.H."/>
            <person name="Oh T.K."/>
            <person name="Park Y.H."/>
        </authorList>
    </citation>
    <scope>NUCLEOTIDE SEQUENCE [LARGE SCALE GENOMIC DNA]</scope>
    <source>
        <strain evidence="11 12">KCTC 3788</strain>
    </source>
</reference>
<dbReference type="RefSeq" id="WP_181472493.1">
    <property type="nucleotide sequence ID" value="NZ_JACEFG010000002.1"/>
</dbReference>
<comment type="caution">
    <text evidence="11">The sequence shown here is derived from an EMBL/GenBank/DDBJ whole genome shotgun (WGS) entry which is preliminary data.</text>
</comment>
<dbReference type="EMBL" id="JACEFG010000002">
    <property type="protein sequence ID" value="MBA2175489.1"/>
    <property type="molecule type" value="Genomic_DNA"/>
</dbReference>
<evidence type="ECO:0000259" key="9">
    <source>
        <dbReference type="PROSITE" id="PS50111"/>
    </source>
</evidence>
<name>A0A838CUK4_9BACI</name>
<evidence type="ECO:0000256" key="3">
    <source>
        <dbReference type="ARBA" id="ARBA00023136"/>
    </source>
</evidence>
<dbReference type="GO" id="GO:0007165">
    <property type="term" value="P:signal transduction"/>
    <property type="evidence" value="ECO:0007669"/>
    <property type="project" value="UniProtKB-KW"/>
</dbReference>
<keyword evidence="12" id="KW-1185">Reference proteome</keyword>
<dbReference type="SMART" id="SM00283">
    <property type="entry name" value="MA"/>
    <property type="match status" value="1"/>
</dbReference>
<comment type="subcellular location">
    <subcellularLocation>
        <location evidence="1">Cell membrane</location>
    </subcellularLocation>
</comment>
<dbReference type="PANTHER" id="PTHR32089">
    <property type="entry name" value="METHYL-ACCEPTING CHEMOTAXIS PROTEIN MCPB"/>
    <property type="match status" value="1"/>
</dbReference>
<dbReference type="Pfam" id="PF00015">
    <property type="entry name" value="MCPsignal"/>
    <property type="match status" value="1"/>
</dbReference>
<comment type="similarity">
    <text evidence="5">Belongs to the methyl-accepting chemotaxis (MCP) protein family.</text>
</comment>
<evidence type="ECO:0000259" key="10">
    <source>
        <dbReference type="PROSITE" id="PS50885"/>
    </source>
</evidence>
<dbReference type="PROSITE" id="PS50885">
    <property type="entry name" value="HAMP"/>
    <property type="match status" value="1"/>
</dbReference>
<evidence type="ECO:0000313" key="11">
    <source>
        <dbReference type="EMBL" id="MBA2175489.1"/>
    </source>
</evidence>
<feature type="domain" description="HAMP" evidence="10">
    <location>
        <begin position="210"/>
        <end position="262"/>
    </location>
</feature>
<keyword evidence="8" id="KW-1133">Transmembrane helix</keyword>
<keyword evidence="3 8" id="KW-0472">Membrane</keyword>
<dbReference type="CDD" id="cd11386">
    <property type="entry name" value="MCP_signal"/>
    <property type="match status" value="1"/>
</dbReference>
<feature type="transmembrane region" description="Helical" evidence="8">
    <location>
        <begin position="12"/>
        <end position="36"/>
    </location>
</feature>
<dbReference type="PANTHER" id="PTHR32089:SF114">
    <property type="entry name" value="METHYL-ACCEPTING CHEMOTAXIS PROTEIN MCPB"/>
    <property type="match status" value="1"/>
</dbReference>
<dbReference type="PROSITE" id="PS50111">
    <property type="entry name" value="CHEMOTAXIS_TRANSDUC_2"/>
    <property type="match status" value="1"/>
</dbReference>
<dbReference type="Proteomes" id="UP000571017">
    <property type="component" value="Unassembled WGS sequence"/>
</dbReference>
<dbReference type="Gene3D" id="6.10.340.10">
    <property type="match status" value="1"/>
</dbReference>
<sequence>MKKKLNVNPKKSLLAQLFLTFIIPFLIVGVMMFGFVKYISFQIIDDYVLPQFDQILESNGESLANSIEPEMVEGTINNPEGDNSSLLNTLNAFMEGKKRLEYAYVLTQQEGTDYIVGLNGSEDVMMESPFTEEQASSFSNQEVVVTDIYTDEWGTHKSYFIPVNGTDAIIGVDMSAQFINDLQQEIDLFLVGFIVVALLIGGILAYTYGTRLNKSIQSILASVKKVSQGDLTERIESKRKDELGQLASATNEMADSLRDLVQSVRVSSNDVTAQSEELTQSSIEVREGSMQVASTMQELSSGSESQANSSSELSGMMDGFVRKIDQANAEGQTISKTSQDVLKMTGNGSHLMKESVQQMNAINDIVKDSVEKVQGLDKQSKEISKLVKVIQDIAEQTNLLSLNAAIEAARAGEHGKGFAVVADEVRKLAEQVSTSIVDITGIVNNIQSESSAVVESLENGYKEVDQGSKQIEVTGHTFDDINDSVSDMVQKIQTISSNLTDIAKDSKYMNTSIEDIASVSEESAAGVQQVAASSEQTSTSMDEVSHSARQLAELADQLNEKVGQFKY</sequence>
<organism evidence="11 12">
    <name type="scientific">Halobacillus locisalis</name>
    <dbReference type="NCBI Taxonomy" id="220753"/>
    <lineage>
        <taxon>Bacteria</taxon>
        <taxon>Bacillati</taxon>
        <taxon>Bacillota</taxon>
        <taxon>Bacilli</taxon>
        <taxon>Bacillales</taxon>
        <taxon>Bacillaceae</taxon>
        <taxon>Halobacillus</taxon>
    </lineage>
</organism>
<evidence type="ECO:0000256" key="4">
    <source>
        <dbReference type="ARBA" id="ARBA00023224"/>
    </source>
</evidence>
<evidence type="ECO:0000256" key="2">
    <source>
        <dbReference type="ARBA" id="ARBA00022475"/>
    </source>
</evidence>
<dbReference type="SUPFAM" id="SSF58104">
    <property type="entry name" value="Methyl-accepting chemotaxis protein (MCP) signaling domain"/>
    <property type="match status" value="1"/>
</dbReference>
<feature type="transmembrane region" description="Helical" evidence="8">
    <location>
        <begin position="188"/>
        <end position="208"/>
    </location>
</feature>
<evidence type="ECO:0000256" key="8">
    <source>
        <dbReference type="SAM" id="Phobius"/>
    </source>
</evidence>
<evidence type="ECO:0000256" key="6">
    <source>
        <dbReference type="PROSITE-ProRule" id="PRU00284"/>
    </source>
</evidence>
<evidence type="ECO:0000256" key="7">
    <source>
        <dbReference type="SAM" id="MobiDB-lite"/>
    </source>
</evidence>
<evidence type="ECO:0000256" key="5">
    <source>
        <dbReference type="ARBA" id="ARBA00029447"/>
    </source>
</evidence>
<keyword evidence="2" id="KW-1003">Cell membrane</keyword>
<dbReference type="AlphaFoldDB" id="A0A838CUK4"/>
<accession>A0A838CUK4</accession>
<keyword evidence="8" id="KW-0812">Transmembrane</keyword>
<dbReference type="GO" id="GO:0005886">
    <property type="term" value="C:plasma membrane"/>
    <property type="evidence" value="ECO:0007669"/>
    <property type="project" value="UniProtKB-SubCell"/>
</dbReference>
<dbReference type="InterPro" id="IPR004089">
    <property type="entry name" value="MCPsignal_dom"/>
</dbReference>
<feature type="domain" description="Methyl-accepting transducer" evidence="9">
    <location>
        <begin position="281"/>
        <end position="531"/>
    </location>
</feature>
<dbReference type="CDD" id="cd06225">
    <property type="entry name" value="HAMP"/>
    <property type="match status" value="1"/>
</dbReference>